<reference evidence="4" key="1">
    <citation type="submission" date="2017-12" db="EMBL/GenBank/DDBJ databases">
        <authorList>
            <consortium name="DOE Joint Genome Institute"/>
            <person name="Mondo S.J."/>
            <person name="Kjaerbolling I."/>
            <person name="Vesth T.C."/>
            <person name="Frisvad J.C."/>
            <person name="Nybo J.L."/>
            <person name="Theobald S."/>
            <person name="Kuo A."/>
            <person name="Bowyer P."/>
            <person name="Matsuda Y."/>
            <person name="Lyhne E.K."/>
            <person name="Kogle M.E."/>
            <person name="Clum A."/>
            <person name="Lipzen A."/>
            <person name="Salamov A."/>
            <person name="Ngan C.Y."/>
            <person name="Daum C."/>
            <person name="Chiniquy J."/>
            <person name="Barry K."/>
            <person name="LaButti K."/>
            <person name="Haridas S."/>
            <person name="Simmons B.A."/>
            <person name="Magnuson J.K."/>
            <person name="Mortensen U.H."/>
            <person name="Larsen T.O."/>
            <person name="Grigoriev I.V."/>
            <person name="Baker S.E."/>
            <person name="Andersen M.R."/>
            <person name="Nordberg H.P."/>
            <person name="Cantor M.N."/>
            <person name="Hua S.X."/>
        </authorList>
    </citation>
    <scope>NUCLEOTIDE SEQUENCE [LARGE SCALE GENOMIC DNA]</scope>
    <source>
        <strain evidence="4">IBT 19404</strain>
    </source>
</reference>
<keyword evidence="2" id="KW-0812">Transmembrane</keyword>
<dbReference type="EMBL" id="KZ559547">
    <property type="protein sequence ID" value="PLN80490.1"/>
    <property type="molecule type" value="Genomic_DNA"/>
</dbReference>
<evidence type="ECO:0000256" key="2">
    <source>
        <dbReference type="SAM" id="Phobius"/>
    </source>
</evidence>
<gene>
    <name evidence="3" type="ORF">BDW42DRAFT_113198</name>
</gene>
<name>A0A2J5HT97_9EURO</name>
<feature type="transmembrane region" description="Helical" evidence="2">
    <location>
        <begin position="35"/>
        <end position="58"/>
    </location>
</feature>
<dbReference type="OrthoDB" id="5423884at2759"/>
<dbReference type="AlphaFoldDB" id="A0A2J5HT97"/>
<keyword evidence="2" id="KW-0472">Membrane</keyword>
<evidence type="ECO:0000313" key="4">
    <source>
        <dbReference type="Proteomes" id="UP000235023"/>
    </source>
</evidence>
<feature type="region of interest" description="Disordered" evidence="1">
    <location>
        <begin position="66"/>
        <end position="117"/>
    </location>
</feature>
<organism evidence="3 4">
    <name type="scientific">Aspergillus taichungensis</name>
    <dbReference type="NCBI Taxonomy" id="482145"/>
    <lineage>
        <taxon>Eukaryota</taxon>
        <taxon>Fungi</taxon>
        <taxon>Dikarya</taxon>
        <taxon>Ascomycota</taxon>
        <taxon>Pezizomycotina</taxon>
        <taxon>Eurotiomycetes</taxon>
        <taxon>Eurotiomycetidae</taxon>
        <taxon>Eurotiales</taxon>
        <taxon>Aspergillaceae</taxon>
        <taxon>Aspergillus</taxon>
        <taxon>Aspergillus subgen. Circumdati</taxon>
    </lineage>
</organism>
<keyword evidence="4" id="KW-1185">Reference proteome</keyword>
<feature type="compositionally biased region" description="Basic residues" evidence="1">
    <location>
        <begin position="85"/>
        <end position="95"/>
    </location>
</feature>
<dbReference type="Proteomes" id="UP000235023">
    <property type="component" value="Unassembled WGS sequence"/>
</dbReference>
<evidence type="ECO:0000313" key="3">
    <source>
        <dbReference type="EMBL" id="PLN80490.1"/>
    </source>
</evidence>
<evidence type="ECO:0000256" key="1">
    <source>
        <dbReference type="SAM" id="MobiDB-lite"/>
    </source>
</evidence>
<proteinExistence type="predicted"/>
<accession>A0A2J5HT97</accession>
<protein>
    <submittedName>
        <fullName evidence="3">Uncharacterized protein</fullName>
    </submittedName>
</protein>
<keyword evidence="2" id="KW-1133">Transmembrane helix</keyword>
<sequence>MRLTSHPQAPILDYDAQPNILHTRQSSSSECPSTISGGGIAGIVIGTIAGTLLIQWLIRLCQLPGARGEASPDYKYSSPVGVETRHRHRSRRRRSPTYEYVEKPSGSVRRPARVYLN</sequence>